<dbReference type="RefSeq" id="WP_126912969.1">
    <property type="nucleotide sequence ID" value="NZ_CP034587.1"/>
</dbReference>
<protein>
    <recommendedName>
        <fullName evidence="3">Carboxylic ester hydrolase</fullName>
        <ecNumber evidence="3">3.1.1.-</ecNumber>
    </recommendedName>
</protein>
<feature type="compositionally biased region" description="Basic and acidic residues" evidence="4">
    <location>
        <begin position="500"/>
        <end position="512"/>
    </location>
</feature>
<comment type="similarity">
    <text evidence="1 3">Belongs to the type-B carboxylesterase/lipase family.</text>
</comment>
<accession>A0A3S9PDH3</accession>
<feature type="region of interest" description="Disordered" evidence="4">
    <location>
        <begin position="1"/>
        <end position="35"/>
    </location>
</feature>
<dbReference type="SUPFAM" id="SSF53474">
    <property type="entry name" value="alpha/beta-Hydrolases"/>
    <property type="match status" value="1"/>
</dbReference>
<dbReference type="AlphaFoldDB" id="A0A3S9PDH3"/>
<feature type="domain" description="Carboxylesterase type B" evidence="5">
    <location>
        <begin position="21"/>
        <end position="473"/>
    </location>
</feature>
<dbReference type="EMBL" id="CP034587">
    <property type="protein sequence ID" value="AZQ70404.1"/>
    <property type="molecule type" value="Genomic_DNA"/>
</dbReference>
<keyword evidence="2 3" id="KW-0378">Hydrolase</keyword>
<dbReference type="EC" id="3.1.1.-" evidence="3"/>
<dbReference type="PANTHER" id="PTHR11559">
    <property type="entry name" value="CARBOXYLESTERASE"/>
    <property type="match status" value="1"/>
</dbReference>
<reference evidence="6 7" key="1">
    <citation type="submission" date="2018-12" db="EMBL/GenBank/DDBJ databases">
        <title>The whole draft genome of Streptomyce luteoverticillatus CGMCC 15060.</title>
        <authorList>
            <person name="Feng Z."/>
            <person name="Chen G."/>
            <person name="Zhang J."/>
            <person name="Zhu H."/>
            <person name="Yu X."/>
            <person name="Zhang W."/>
            <person name="Zhang X."/>
        </authorList>
    </citation>
    <scope>NUCLEOTIDE SEQUENCE [LARGE SCALE GENOMIC DNA]</scope>
    <source>
        <strain evidence="6 7">CGMCC 15060</strain>
    </source>
</reference>
<organism evidence="6 7">
    <name type="scientific">Streptomyces luteoverticillatus</name>
    <name type="common">Streptoverticillium luteoverticillatus</name>
    <dbReference type="NCBI Taxonomy" id="66425"/>
    <lineage>
        <taxon>Bacteria</taxon>
        <taxon>Bacillati</taxon>
        <taxon>Actinomycetota</taxon>
        <taxon>Actinomycetes</taxon>
        <taxon>Kitasatosporales</taxon>
        <taxon>Streptomycetaceae</taxon>
        <taxon>Streptomyces</taxon>
    </lineage>
</organism>
<dbReference type="Proteomes" id="UP000267900">
    <property type="component" value="Chromosome"/>
</dbReference>
<dbReference type="PROSITE" id="PS00122">
    <property type="entry name" value="CARBOXYLESTERASE_B_1"/>
    <property type="match status" value="1"/>
</dbReference>
<dbReference type="InterPro" id="IPR019826">
    <property type="entry name" value="Carboxylesterase_B_AS"/>
</dbReference>
<keyword evidence="7" id="KW-1185">Reference proteome</keyword>
<feature type="compositionally biased region" description="Low complexity" evidence="4">
    <location>
        <begin position="1"/>
        <end position="18"/>
    </location>
</feature>
<evidence type="ECO:0000256" key="2">
    <source>
        <dbReference type="ARBA" id="ARBA00022801"/>
    </source>
</evidence>
<evidence type="ECO:0000256" key="4">
    <source>
        <dbReference type="SAM" id="MobiDB-lite"/>
    </source>
</evidence>
<dbReference type="InterPro" id="IPR050309">
    <property type="entry name" value="Type-B_Carboxylest/Lipase"/>
</dbReference>
<dbReference type="Gene3D" id="3.40.50.1820">
    <property type="entry name" value="alpha/beta hydrolase"/>
    <property type="match status" value="1"/>
</dbReference>
<dbReference type="InterPro" id="IPR029058">
    <property type="entry name" value="AB_hydrolase_fold"/>
</dbReference>
<feature type="compositionally biased region" description="Basic and acidic residues" evidence="4">
    <location>
        <begin position="22"/>
        <end position="35"/>
    </location>
</feature>
<feature type="region of interest" description="Disordered" evidence="4">
    <location>
        <begin position="491"/>
        <end position="518"/>
    </location>
</feature>
<evidence type="ECO:0000259" key="5">
    <source>
        <dbReference type="Pfam" id="PF00135"/>
    </source>
</evidence>
<evidence type="ECO:0000256" key="1">
    <source>
        <dbReference type="ARBA" id="ARBA00005964"/>
    </source>
</evidence>
<dbReference type="InterPro" id="IPR002018">
    <property type="entry name" value="CarbesteraseB"/>
</dbReference>
<sequence length="518" mass="53804">MSDVTGVTGVTGPTGSTGLSRPEVRTDRGTVRGRTEDGLAVFRGIPYAQPPVGELRFMAPRPAHAWDGVRDAAEFGPPPPQSGPIPATGTATGDDWLTLNVWSPDPGGSGLPVLVWILGGGYVSGHAGDPLYDAGLLARQGGLVVVTVNYRVGAEASAQLEGAPANRGLLDLIAALEWVQGNIAGFGGDPARVTVAGQSSGAGSIATLLAVPRAAGLFRRATAQSVPGLYTTPALASALAAELAGSLGTTPTVAGLATIDPWRLAEAITPMMYGLPAQADRWGPLARTGSPFSVVVDGDLVPETPWTALPDGRASGVDLLTGHTRDEFRPFLVMSGGRDKVTDEDTTAALNAFAPGPDGPRAYRAAYPDATPVELFETVHSDVLFRMPSLHLAEAHTAGGGTAHLYELRRPAPVLGGALGAAHGLDVSLLFGTYDAPQARLLLGEGPVPEDLLAVGEEIRRSWTAFATHGDPGWPAHQAADGRLTRLLDTEPSTAPYPEEPSRKVWEGRTVRPYDLPA</sequence>
<name>A0A3S9PDH3_STRLT</name>
<evidence type="ECO:0000313" key="7">
    <source>
        <dbReference type="Proteomes" id="UP000267900"/>
    </source>
</evidence>
<proteinExistence type="inferred from homology"/>
<dbReference type="GO" id="GO:0016787">
    <property type="term" value="F:hydrolase activity"/>
    <property type="evidence" value="ECO:0007669"/>
    <property type="project" value="UniProtKB-KW"/>
</dbReference>
<dbReference type="Pfam" id="PF00135">
    <property type="entry name" value="COesterase"/>
    <property type="match status" value="1"/>
</dbReference>
<evidence type="ECO:0000313" key="6">
    <source>
        <dbReference type="EMBL" id="AZQ70404.1"/>
    </source>
</evidence>
<gene>
    <name evidence="6" type="ORF">EKH77_03505</name>
</gene>
<dbReference type="OrthoDB" id="3199405at2"/>
<evidence type="ECO:0000256" key="3">
    <source>
        <dbReference type="RuleBase" id="RU361235"/>
    </source>
</evidence>